<proteinExistence type="predicted"/>
<dbReference type="Proteomes" id="UP000634136">
    <property type="component" value="Unassembled WGS sequence"/>
</dbReference>
<organism evidence="1 2">
    <name type="scientific">Senna tora</name>
    <dbReference type="NCBI Taxonomy" id="362788"/>
    <lineage>
        <taxon>Eukaryota</taxon>
        <taxon>Viridiplantae</taxon>
        <taxon>Streptophyta</taxon>
        <taxon>Embryophyta</taxon>
        <taxon>Tracheophyta</taxon>
        <taxon>Spermatophyta</taxon>
        <taxon>Magnoliopsida</taxon>
        <taxon>eudicotyledons</taxon>
        <taxon>Gunneridae</taxon>
        <taxon>Pentapetalae</taxon>
        <taxon>rosids</taxon>
        <taxon>fabids</taxon>
        <taxon>Fabales</taxon>
        <taxon>Fabaceae</taxon>
        <taxon>Caesalpinioideae</taxon>
        <taxon>Cassia clade</taxon>
        <taxon>Senna</taxon>
    </lineage>
</organism>
<sequence length="59" mass="7129">MDHDVAEQVTRRLRDEETACWEEKERKDGERRVRECRVAFYPAQKSCKKMEAKVNENEN</sequence>
<evidence type="ECO:0000313" key="1">
    <source>
        <dbReference type="EMBL" id="KAF7829613.1"/>
    </source>
</evidence>
<comment type="caution">
    <text evidence="1">The sequence shown here is derived from an EMBL/GenBank/DDBJ whole genome shotgun (WGS) entry which is preliminary data.</text>
</comment>
<protein>
    <submittedName>
        <fullName evidence="1">Uncharacterized protein</fullName>
    </submittedName>
</protein>
<keyword evidence="2" id="KW-1185">Reference proteome</keyword>
<gene>
    <name evidence="1" type="ORF">G2W53_011946</name>
</gene>
<dbReference type="AlphaFoldDB" id="A0A834TWA1"/>
<dbReference type="EMBL" id="JAAIUW010000005">
    <property type="protein sequence ID" value="KAF7829613.1"/>
    <property type="molecule type" value="Genomic_DNA"/>
</dbReference>
<name>A0A834TWA1_9FABA</name>
<evidence type="ECO:0000313" key="2">
    <source>
        <dbReference type="Proteomes" id="UP000634136"/>
    </source>
</evidence>
<accession>A0A834TWA1</accession>
<reference evidence="1" key="1">
    <citation type="submission" date="2020-09" db="EMBL/GenBank/DDBJ databases">
        <title>Genome-Enabled Discovery of Anthraquinone Biosynthesis in Senna tora.</title>
        <authorList>
            <person name="Kang S.-H."/>
            <person name="Pandey R.P."/>
            <person name="Lee C.-M."/>
            <person name="Sim J.-S."/>
            <person name="Jeong J.-T."/>
            <person name="Choi B.-S."/>
            <person name="Jung M."/>
            <person name="Ginzburg D."/>
            <person name="Zhao K."/>
            <person name="Won S.Y."/>
            <person name="Oh T.-J."/>
            <person name="Yu Y."/>
            <person name="Kim N.-H."/>
            <person name="Lee O.R."/>
            <person name="Lee T.-H."/>
            <person name="Bashyal P."/>
            <person name="Kim T.-S."/>
            <person name="Lee W.-H."/>
            <person name="Kawkins C."/>
            <person name="Kim C.-K."/>
            <person name="Kim J.S."/>
            <person name="Ahn B.O."/>
            <person name="Rhee S.Y."/>
            <person name="Sohng J.K."/>
        </authorList>
    </citation>
    <scope>NUCLEOTIDE SEQUENCE</scope>
    <source>
        <tissue evidence="1">Leaf</tissue>
    </source>
</reference>